<dbReference type="CDD" id="cd07560">
    <property type="entry name" value="Peptidase_S41_CPP"/>
    <property type="match status" value="1"/>
</dbReference>
<feature type="signal peptide" evidence="6">
    <location>
        <begin position="1"/>
        <end position="27"/>
    </location>
</feature>
<evidence type="ECO:0000256" key="3">
    <source>
        <dbReference type="ARBA" id="ARBA00022801"/>
    </source>
</evidence>
<dbReference type="SUPFAM" id="SSF50156">
    <property type="entry name" value="PDZ domain-like"/>
    <property type="match status" value="1"/>
</dbReference>
<dbReference type="InterPro" id="IPR004447">
    <property type="entry name" value="Peptidase_S41A"/>
</dbReference>
<evidence type="ECO:0000256" key="5">
    <source>
        <dbReference type="RuleBase" id="RU004404"/>
    </source>
</evidence>
<dbReference type="Gene3D" id="3.30.750.44">
    <property type="match status" value="1"/>
</dbReference>
<dbReference type="PANTHER" id="PTHR32060:SF30">
    <property type="entry name" value="CARBOXY-TERMINAL PROCESSING PROTEASE CTPA"/>
    <property type="match status" value="1"/>
</dbReference>
<dbReference type="InterPro" id="IPR029045">
    <property type="entry name" value="ClpP/crotonase-like_dom_sf"/>
</dbReference>
<dbReference type="GO" id="GO:0006508">
    <property type="term" value="P:proteolysis"/>
    <property type="evidence" value="ECO:0007669"/>
    <property type="project" value="UniProtKB-KW"/>
</dbReference>
<dbReference type="CDD" id="cd06782">
    <property type="entry name" value="cpPDZ_CPP-like"/>
    <property type="match status" value="1"/>
</dbReference>
<reference evidence="8 9" key="1">
    <citation type="submission" date="2015-03" db="EMBL/GenBank/DDBJ databases">
        <title>Draft genome sequence of Elstera litoralis.</title>
        <authorList>
            <person name="Rahalkar M.C."/>
            <person name="Dhakephalkar P.K."/>
            <person name="Pore S.D."/>
            <person name="Arora P."/>
            <person name="Kapse N.G."/>
            <person name="Pandit P.S."/>
        </authorList>
    </citation>
    <scope>NUCLEOTIDE SEQUENCE [LARGE SCALE GENOMIC DNA]</scope>
    <source>
        <strain evidence="8 9">Dia-1</strain>
    </source>
</reference>
<evidence type="ECO:0000256" key="1">
    <source>
        <dbReference type="ARBA" id="ARBA00009179"/>
    </source>
</evidence>
<dbReference type="Pfam" id="PF17820">
    <property type="entry name" value="PDZ_6"/>
    <property type="match status" value="1"/>
</dbReference>
<accession>A0A0F3IRJ0</accession>
<dbReference type="EMBL" id="LAJY01000347">
    <property type="protein sequence ID" value="KJV09158.1"/>
    <property type="molecule type" value="Genomic_DNA"/>
</dbReference>
<dbReference type="SMART" id="SM00245">
    <property type="entry name" value="TSPc"/>
    <property type="match status" value="1"/>
</dbReference>
<comment type="caution">
    <text evidence="8">The sequence shown here is derived from an EMBL/GenBank/DDBJ whole genome shotgun (WGS) entry which is preliminary data.</text>
</comment>
<dbReference type="PROSITE" id="PS50106">
    <property type="entry name" value="PDZ"/>
    <property type="match status" value="1"/>
</dbReference>
<keyword evidence="6" id="KW-0732">Signal</keyword>
<dbReference type="InterPro" id="IPR005151">
    <property type="entry name" value="Tail-specific_protease"/>
</dbReference>
<keyword evidence="9" id="KW-1185">Reference proteome</keyword>
<dbReference type="Gene3D" id="2.30.42.10">
    <property type="match status" value="1"/>
</dbReference>
<dbReference type="Gene3D" id="3.90.226.10">
    <property type="entry name" value="2-enoyl-CoA Hydratase, Chain A, domain 1"/>
    <property type="match status" value="1"/>
</dbReference>
<feature type="domain" description="PDZ" evidence="7">
    <location>
        <begin position="192"/>
        <end position="259"/>
    </location>
</feature>
<keyword evidence="3 5" id="KW-0378">Hydrolase</keyword>
<dbReference type="Proteomes" id="UP000033774">
    <property type="component" value="Unassembled WGS sequence"/>
</dbReference>
<proteinExistence type="inferred from homology"/>
<evidence type="ECO:0000256" key="2">
    <source>
        <dbReference type="ARBA" id="ARBA00022670"/>
    </source>
</evidence>
<evidence type="ECO:0000313" key="8">
    <source>
        <dbReference type="EMBL" id="KJV09158.1"/>
    </source>
</evidence>
<keyword evidence="4 5" id="KW-0720">Serine protease</keyword>
<dbReference type="PANTHER" id="PTHR32060">
    <property type="entry name" value="TAIL-SPECIFIC PROTEASE"/>
    <property type="match status" value="1"/>
</dbReference>
<keyword evidence="2 5" id="KW-0645">Protease</keyword>
<dbReference type="InterPro" id="IPR041489">
    <property type="entry name" value="PDZ_6"/>
</dbReference>
<dbReference type="SMART" id="SM00228">
    <property type="entry name" value="PDZ"/>
    <property type="match status" value="1"/>
</dbReference>
<evidence type="ECO:0000256" key="6">
    <source>
        <dbReference type="SAM" id="SignalP"/>
    </source>
</evidence>
<organism evidence="8 9">
    <name type="scientific">Elstera litoralis</name>
    <dbReference type="NCBI Taxonomy" id="552518"/>
    <lineage>
        <taxon>Bacteria</taxon>
        <taxon>Pseudomonadati</taxon>
        <taxon>Pseudomonadota</taxon>
        <taxon>Alphaproteobacteria</taxon>
        <taxon>Rhodospirillales</taxon>
        <taxon>Rhodospirillaceae</taxon>
        <taxon>Elstera</taxon>
    </lineage>
</organism>
<sequence length="554" mass="58313">MSMVLTQTLRLCLGTAFLMVGGCGAGATDGTMAPTTNVLGALSRVTPVGLFGASTDEKTAADAQGVPVRDMEEVLTFVYKSVNSNYVDRAPLKPLVVAGLSGLSRLDAKIAVQDQGSSLRLTYDGKPIAQLDPPSNTESPSGWSRVAATGTALAESASPALRGIETDDIISALLNPALGALDPYTRYLSPAQARDEKASRSGFGGVGVTLDTEQIGVIRTVLDDTPAAKAGLVPGDRLTSVGDKPVQPLTQNQLIALLRGEIGAPVTLTIQRGEAPAFTRTLKRMKIYQTTVRGQRDDAGIAVVKLSGFNDGTLDAFKAQMRKLTDAGPVRGMVLDLRDNPGGIFRTALDIADLFLSDGPIMTVRDRRGIVSESVASAGDEVLPSKVPLVLLTNGQTASASEVLAAALQDRGRAVVVGSRSFGKGLVQTVYEDLPNKGEFIMTTMRLHSPLGYSLHKYGVVPTVCTSRQADAPTSAAQITADMRTPDFHPEDVLQARRTVDKATEAARETLVGLCPPLTKPRTNDVDMAVAESLLADPGLYARALPAPTIARKP</sequence>
<comment type="similarity">
    <text evidence="1 5">Belongs to the peptidase S41A family.</text>
</comment>
<dbReference type="InterPro" id="IPR001478">
    <property type="entry name" value="PDZ"/>
</dbReference>
<evidence type="ECO:0000256" key="4">
    <source>
        <dbReference type="ARBA" id="ARBA00022825"/>
    </source>
</evidence>
<gene>
    <name evidence="8" type="ORF">VZ95_13260</name>
</gene>
<evidence type="ECO:0000259" key="7">
    <source>
        <dbReference type="PROSITE" id="PS50106"/>
    </source>
</evidence>
<dbReference type="GO" id="GO:0030288">
    <property type="term" value="C:outer membrane-bounded periplasmic space"/>
    <property type="evidence" value="ECO:0007669"/>
    <property type="project" value="TreeGrafter"/>
</dbReference>
<dbReference type="AlphaFoldDB" id="A0A0F3IRJ0"/>
<dbReference type="GO" id="GO:0008236">
    <property type="term" value="F:serine-type peptidase activity"/>
    <property type="evidence" value="ECO:0007669"/>
    <property type="project" value="UniProtKB-KW"/>
</dbReference>
<dbReference type="Pfam" id="PF03572">
    <property type="entry name" value="Peptidase_S41"/>
    <property type="match status" value="1"/>
</dbReference>
<dbReference type="SUPFAM" id="SSF52096">
    <property type="entry name" value="ClpP/crotonase"/>
    <property type="match status" value="1"/>
</dbReference>
<dbReference type="GO" id="GO:0004175">
    <property type="term" value="F:endopeptidase activity"/>
    <property type="evidence" value="ECO:0007669"/>
    <property type="project" value="TreeGrafter"/>
</dbReference>
<dbReference type="NCBIfam" id="TIGR00225">
    <property type="entry name" value="prc"/>
    <property type="match status" value="1"/>
</dbReference>
<dbReference type="InterPro" id="IPR036034">
    <property type="entry name" value="PDZ_sf"/>
</dbReference>
<feature type="chain" id="PRO_5002462542" description="PDZ domain-containing protein" evidence="6">
    <location>
        <begin position="28"/>
        <end position="554"/>
    </location>
</feature>
<dbReference type="GO" id="GO:0007165">
    <property type="term" value="P:signal transduction"/>
    <property type="evidence" value="ECO:0007669"/>
    <property type="project" value="TreeGrafter"/>
</dbReference>
<protein>
    <recommendedName>
        <fullName evidence="7">PDZ domain-containing protein</fullName>
    </recommendedName>
</protein>
<name>A0A0F3IRJ0_9PROT</name>
<evidence type="ECO:0000313" key="9">
    <source>
        <dbReference type="Proteomes" id="UP000033774"/>
    </source>
</evidence>